<proteinExistence type="predicted"/>
<dbReference type="SUPFAM" id="SSF53474">
    <property type="entry name" value="alpha/beta-Hydrolases"/>
    <property type="match status" value="1"/>
</dbReference>
<keyword evidence="3" id="KW-1185">Reference proteome</keyword>
<dbReference type="RefSeq" id="XP_025465790.1">
    <property type="nucleotide sequence ID" value="XM_025614620.1"/>
</dbReference>
<accession>A0A317W901</accession>
<sequence length="283" mass="30630">MPTKNLSVVICHGSYLTPAPYEPLIQALQSHDIKAHCPQRPTCDLTRLNVGDVNHPDFDREPPAGGYPSDTEDVDVVIQLLDKLINQDGKLVLLVAHSSGGWVATQAAVPALQAKSRQAEGKSGGIIGLFYMGAFVVPVGESVTSFFQPKDGTFYIPPFIRFHKHGPAGLGTTVDAPRYIFSDIDPEDAERWAAGLTAAPIMTDKLTNDAYSVLPCAYLVLENDLTLAKEYQEGMIALQSQRGAEFTVYRAPSGHSPHLSWTGGVVGRIENFVGKIWGEEVVG</sequence>
<protein>
    <submittedName>
        <fullName evidence="2">Alpha/beta-hydrolase</fullName>
    </submittedName>
</protein>
<reference evidence="2 3" key="1">
    <citation type="submission" date="2016-12" db="EMBL/GenBank/DDBJ databases">
        <title>The genomes of Aspergillus section Nigri reveals drivers in fungal speciation.</title>
        <authorList>
            <consortium name="DOE Joint Genome Institute"/>
            <person name="Vesth T.C."/>
            <person name="Nybo J."/>
            <person name="Theobald S."/>
            <person name="Brandl J."/>
            <person name="Frisvad J.C."/>
            <person name="Nielsen K.F."/>
            <person name="Lyhne E.K."/>
            <person name="Kogle M.E."/>
            <person name="Kuo A."/>
            <person name="Riley R."/>
            <person name="Clum A."/>
            <person name="Nolan M."/>
            <person name="Lipzen A."/>
            <person name="Salamov A."/>
            <person name="Henrissat B."/>
            <person name="Wiebenga A."/>
            <person name="De Vries R.P."/>
            <person name="Grigoriev I.V."/>
            <person name="Mortensen U.H."/>
            <person name="Andersen M.R."/>
            <person name="Baker S.E."/>
        </authorList>
    </citation>
    <scope>NUCLEOTIDE SEQUENCE [LARGE SCALE GENOMIC DNA]</scope>
    <source>
        <strain evidence="2 3">CBS 115572</strain>
    </source>
</reference>
<gene>
    <name evidence="2" type="ORF">BO94DRAFT_567326</name>
</gene>
<evidence type="ECO:0000313" key="3">
    <source>
        <dbReference type="Proteomes" id="UP000246702"/>
    </source>
</evidence>
<evidence type="ECO:0000313" key="2">
    <source>
        <dbReference type="EMBL" id="PWY81722.1"/>
    </source>
</evidence>
<dbReference type="InterPro" id="IPR029058">
    <property type="entry name" value="AB_hydrolase_fold"/>
</dbReference>
<dbReference type="OrthoDB" id="1263307at2759"/>
<name>A0A317W901_9EURO</name>
<dbReference type="GO" id="GO:0016787">
    <property type="term" value="F:hydrolase activity"/>
    <property type="evidence" value="ECO:0007669"/>
    <property type="project" value="UniProtKB-KW"/>
</dbReference>
<keyword evidence="2" id="KW-0378">Hydrolase</keyword>
<evidence type="ECO:0000259" key="1">
    <source>
        <dbReference type="Pfam" id="PF12697"/>
    </source>
</evidence>
<dbReference type="Proteomes" id="UP000246702">
    <property type="component" value="Unassembled WGS sequence"/>
</dbReference>
<dbReference type="InterPro" id="IPR000073">
    <property type="entry name" value="AB_hydrolase_1"/>
</dbReference>
<comment type="caution">
    <text evidence="2">The sequence shown here is derived from an EMBL/GenBank/DDBJ whole genome shotgun (WGS) entry which is preliminary data.</text>
</comment>
<dbReference type="AlphaFoldDB" id="A0A317W901"/>
<dbReference type="Gene3D" id="3.40.50.1820">
    <property type="entry name" value="alpha/beta hydrolase"/>
    <property type="match status" value="1"/>
</dbReference>
<dbReference type="PANTHER" id="PTHR37017">
    <property type="entry name" value="AB HYDROLASE-1 DOMAIN-CONTAINING PROTEIN-RELATED"/>
    <property type="match status" value="1"/>
</dbReference>
<dbReference type="PANTHER" id="PTHR37017:SF11">
    <property type="entry name" value="ESTERASE_LIPASE_THIOESTERASE DOMAIN-CONTAINING PROTEIN"/>
    <property type="match status" value="1"/>
</dbReference>
<feature type="domain" description="AB hydrolase-1" evidence="1">
    <location>
        <begin position="8"/>
        <end position="261"/>
    </location>
</feature>
<dbReference type="EMBL" id="MSFK01000020">
    <property type="protein sequence ID" value="PWY81722.1"/>
    <property type="molecule type" value="Genomic_DNA"/>
</dbReference>
<dbReference type="GeneID" id="37116763"/>
<dbReference type="Pfam" id="PF12697">
    <property type="entry name" value="Abhydrolase_6"/>
    <property type="match status" value="1"/>
</dbReference>
<dbReference type="InterPro" id="IPR052897">
    <property type="entry name" value="Sec-Metab_Biosynth_Hydrolase"/>
</dbReference>
<organism evidence="2 3">
    <name type="scientific">Aspergillus sclerotioniger CBS 115572</name>
    <dbReference type="NCBI Taxonomy" id="1450535"/>
    <lineage>
        <taxon>Eukaryota</taxon>
        <taxon>Fungi</taxon>
        <taxon>Dikarya</taxon>
        <taxon>Ascomycota</taxon>
        <taxon>Pezizomycotina</taxon>
        <taxon>Eurotiomycetes</taxon>
        <taxon>Eurotiomycetidae</taxon>
        <taxon>Eurotiales</taxon>
        <taxon>Aspergillaceae</taxon>
        <taxon>Aspergillus</taxon>
        <taxon>Aspergillus subgen. Circumdati</taxon>
    </lineage>
</organism>
<dbReference type="STRING" id="1450535.A0A317W901"/>